<organism evidence="1 2">
    <name type="scientific">Candidatus Gottesmanbacteria bacterium GW2011_GWB1_49_7</name>
    <dbReference type="NCBI Taxonomy" id="1618448"/>
    <lineage>
        <taxon>Bacteria</taxon>
        <taxon>Candidatus Gottesmaniibacteriota</taxon>
    </lineage>
</organism>
<proteinExistence type="predicted"/>
<name>A0A0G1YYM7_9BACT</name>
<comment type="caution">
    <text evidence="1">The sequence shown here is derived from an EMBL/GenBank/DDBJ whole genome shotgun (WGS) entry which is preliminary data.</text>
</comment>
<sequence length="66" mass="7307">MEAKKTGKADTSGLRCSICLRWLAYILTAGGEIPVGWIICRQCVIERELFLALDGGDLPLEITQRL</sequence>
<dbReference type="AlphaFoldDB" id="A0A0G1YYM7"/>
<evidence type="ECO:0000313" key="2">
    <source>
        <dbReference type="Proteomes" id="UP000034588"/>
    </source>
</evidence>
<gene>
    <name evidence="1" type="ORF">UY48_C0018G0003</name>
</gene>
<dbReference type="Proteomes" id="UP000034588">
    <property type="component" value="Unassembled WGS sequence"/>
</dbReference>
<accession>A0A0G1YYM7</accession>
<reference evidence="1 2" key="1">
    <citation type="journal article" date="2015" name="Nature">
        <title>rRNA introns, odd ribosomes, and small enigmatic genomes across a large radiation of phyla.</title>
        <authorList>
            <person name="Brown C.T."/>
            <person name="Hug L.A."/>
            <person name="Thomas B.C."/>
            <person name="Sharon I."/>
            <person name="Castelle C.J."/>
            <person name="Singh A."/>
            <person name="Wilkins M.J."/>
            <person name="Williams K.H."/>
            <person name="Banfield J.F."/>
        </authorList>
    </citation>
    <scope>NUCLEOTIDE SEQUENCE [LARGE SCALE GENOMIC DNA]</scope>
</reference>
<evidence type="ECO:0000313" key="1">
    <source>
        <dbReference type="EMBL" id="KKW11469.1"/>
    </source>
</evidence>
<dbReference type="EMBL" id="LCQD01000018">
    <property type="protein sequence ID" value="KKW11469.1"/>
    <property type="molecule type" value="Genomic_DNA"/>
</dbReference>
<protein>
    <submittedName>
        <fullName evidence="1">Uncharacterized protein</fullName>
    </submittedName>
</protein>